<accession>A0A1T4X470</accession>
<dbReference type="STRING" id="92487.SAMN02745130_02427"/>
<organism evidence="1 2">
    <name type="scientific">Thiothrix eikelboomii</name>
    <dbReference type="NCBI Taxonomy" id="92487"/>
    <lineage>
        <taxon>Bacteria</taxon>
        <taxon>Pseudomonadati</taxon>
        <taxon>Pseudomonadota</taxon>
        <taxon>Gammaproteobacteria</taxon>
        <taxon>Thiotrichales</taxon>
        <taxon>Thiotrichaceae</taxon>
        <taxon>Thiothrix</taxon>
    </lineage>
</organism>
<dbReference type="Pfam" id="PF04400">
    <property type="entry name" value="NqrM"/>
    <property type="match status" value="1"/>
</dbReference>
<dbReference type="AlphaFoldDB" id="A0A1T4X470"/>
<reference evidence="1 2" key="1">
    <citation type="submission" date="2017-02" db="EMBL/GenBank/DDBJ databases">
        <authorList>
            <person name="Peterson S.W."/>
        </authorList>
    </citation>
    <scope>NUCLEOTIDE SEQUENCE [LARGE SCALE GENOMIC DNA]</scope>
    <source>
        <strain evidence="1 2">ATCC 49788</strain>
    </source>
</reference>
<dbReference type="PANTHER" id="PTHR40691:SF3">
    <property type="entry name" value="(NA+)-NQR MATURATION NQRM"/>
    <property type="match status" value="1"/>
</dbReference>
<sequence length="78" mass="8561">MMVFLIAFAVFLLAFAALAISWFFNKETLKGSCGGIANLMGEDGKQCGCKKPCEKRLKLEQEARAAQTRAESPIDFKA</sequence>
<proteinExistence type="predicted"/>
<gene>
    <name evidence="1" type="ORF">SAMN02745130_02427</name>
</gene>
<keyword evidence="2" id="KW-1185">Reference proteome</keyword>
<dbReference type="PANTHER" id="PTHR40691">
    <property type="entry name" value="(NA+)-NQR MATURATION NQRM"/>
    <property type="match status" value="1"/>
</dbReference>
<dbReference type="OrthoDB" id="5296227at2"/>
<dbReference type="InterPro" id="IPR007495">
    <property type="entry name" value="NqrM"/>
</dbReference>
<evidence type="ECO:0008006" key="3">
    <source>
        <dbReference type="Google" id="ProtNLM"/>
    </source>
</evidence>
<evidence type="ECO:0000313" key="1">
    <source>
        <dbReference type="EMBL" id="SKA83835.1"/>
    </source>
</evidence>
<evidence type="ECO:0000313" key="2">
    <source>
        <dbReference type="Proteomes" id="UP000190460"/>
    </source>
</evidence>
<dbReference type="Proteomes" id="UP000190460">
    <property type="component" value="Unassembled WGS sequence"/>
</dbReference>
<name>A0A1T4X470_9GAMM</name>
<protein>
    <recommendedName>
        <fullName evidence="3">(Na+)-NQR maturation NqrM</fullName>
    </recommendedName>
</protein>
<dbReference type="RefSeq" id="WP_078922900.1">
    <property type="nucleotide sequence ID" value="NZ_FUYB01000012.1"/>
</dbReference>
<dbReference type="EMBL" id="FUYB01000012">
    <property type="protein sequence ID" value="SKA83835.1"/>
    <property type="molecule type" value="Genomic_DNA"/>
</dbReference>